<dbReference type="Proteomes" id="UP000000214">
    <property type="component" value="Chromosome"/>
</dbReference>
<dbReference type="InterPro" id="IPR023214">
    <property type="entry name" value="HAD_sf"/>
</dbReference>
<dbReference type="Gene3D" id="3.30.1240.10">
    <property type="match status" value="1"/>
</dbReference>
<dbReference type="STRING" id="1171373.PACID_17020"/>
<dbReference type="EMBL" id="CP003493">
    <property type="protein sequence ID" value="AFV89509.1"/>
    <property type="molecule type" value="Genomic_DNA"/>
</dbReference>
<accession>K7RNE8</accession>
<dbReference type="PATRIC" id="fig|1171373.8.peg.1683"/>
<dbReference type="SFLD" id="SFLDG01140">
    <property type="entry name" value="C2.B:_Phosphomannomutase_and_P"/>
    <property type="match status" value="1"/>
</dbReference>
<reference evidence="1 2" key="1">
    <citation type="journal article" date="2012" name="BMC Genomics">
        <title>The genome sequence of Propionibacterium acidipropionici provides insights into its biotechnological and industrial potential.</title>
        <authorList>
            <person name="Parizzi L.P."/>
            <person name="Grassi M.C."/>
            <person name="Llerena L.A."/>
            <person name="Carazzolle M.F."/>
            <person name="Queiroz V.L."/>
            <person name="Lunardi I."/>
            <person name="Zeidler A.F."/>
            <person name="Teixeira P.J."/>
            <person name="Mieczkowski P."/>
            <person name="Rincones J."/>
            <person name="Pereira G.A."/>
        </authorList>
    </citation>
    <scope>NUCLEOTIDE SEQUENCE [LARGE SCALE GENOMIC DNA]</scope>
    <source>
        <strain evidence="2">ATCC 4875 / DSM 20272 / JCM 6432 / NBRC 12425 / NCIMB 8070</strain>
    </source>
</reference>
<dbReference type="GO" id="GO:0005829">
    <property type="term" value="C:cytosol"/>
    <property type="evidence" value="ECO:0007669"/>
    <property type="project" value="TreeGrafter"/>
</dbReference>
<gene>
    <name evidence="1" type="ordered locus">PACID_17020</name>
</gene>
<sequence>MTAPHPTPGHAGPLDTDALADAAKLELVVCDMDGTLLDADGAIPDGLWPLLDRMERRGILFAPASGRQYATLETMFGARAGMPFIAENGTFVVRDGATLSASVIDPGHVARTIGLLRGLARAGRDLGTVLCGTRTAYIERSDKPFRDAVAPYYRSNEVVADLTGVRDDIIKVAIYDFGDAEAGTLPALEAEAEGHKVTLSTPHWIDVSNADATKGRALAALQKALGIPASRTAVFGDYLNDLDMLEHAGLSFAMANGHPGLIARARFIAPANTDHGVITTLERLLEATRPGDEDGS</sequence>
<dbReference type="InterPro" id="IPR036412">
    <property type="entry name" value="HAD-like_sf"/>
</dbReference>
<dbReference type="SUPFAM" id="SSF56784">
    <property type="entry name" value="HAD-like"/>
    <property type="match status" value="1"/>
</dbReference>
<dbReference type="RefSeq" id="WP_015070414.1">
    <property type="nucleotide sequence ID" value="NC_019395.1"/>
</dbReference>
<dbReference type="PANTHER" id="PTHR10000">
    <property type="entry name" value="PHOSPHOSERINE PHOSPHATASE"/>
    <property type="match status" value="1"/>
</dbReference>
<dbReference type="HOGENOM" id="CLU_044146_5_1_11"/>
<proteinExistence type="predicted"/>
<organism evidence="1 2">
    <name type="scientific">Acidipropionibacterium acidipropionici (strain ATCC 4875 / DSM 20272 / JCM 6432 / NBRC 12425 / NCIMB 8070 / 4)</name>
    <name type="common">Propionibacterium acidipropionici</name>
    <dbReference type="NCBI Taxonomy" id="1171373"/>
    <lineage>
        <taxon>Bacteria</taxon>
        <taxon>Bacillati</taxon>
        <taxon>Actinomycetota</taxon>
        <taxon>Actinomycetes</taxon>
        <taxon>Propionibacteriales</taxon>
        <taxon>Propionibacteriaceae</taxon>
        <taxon>Acidipropionibacterium</taxon>
    </lineage>
</organism>
<dbReference type="Gene3D" id="3.40.50.1000">
    <property type="entry name" value="HAD superfamily/HAD-like"/>
    <property type="match status" value="1"/>
</dbReference>
<dbReference type="GO" id="GO:0016791">
    <property type="term" value="F:phosphatase activity"/>
    <property type="evidence" value="ECO:0007669"/>
    <property type="project" value="TreeGrafter"/>
</dbReference>
<dbReference type="eggNOG" id="COG0561">
    <property type="taxonomic scope" value="Bacteria"/>
</dbReference>
<dbReference type="SFLD" id="SFLDS00003">
    <property type="entry name" value="Haloacid_Dehalogenase"/>
    <property type="match status" value="1"/>
</dbReference>
<dbReference type="PANTHER" id="PTHR10000:SF53">
    <property type="entry name" value="5-AMINO-6-(5-PHOSPHO-D-RIBITYLAMINO)URACIL PHOSPHATASE YBJI-RELATED"/>
    <property type="match status" value="1"/>
</dbReference>
<dbReference type="NCBIfam" id="TIGR01484">
    <property type="entry name" value="HAD-SF-IIB"/>
    <property type="match status" value="1"/>
</dbReference>
<dbReference type="CDD" id="cd07518">
    <property type="entry name" value="HAD_YbiV-Like"/>
    <property type="match status" value="1"/>
</dbReference>
<name>K7RNE8_ACIA4</name>
<dbReference type="GO" id="GO:0000287">
    <property type="term" value="F:magnesium ion binding"/>
    <property type="evidence" value="ECO:0007669"/>
    <property type="project" value="TreeGrafter"/>
</dbReference>
<protein>
    <submittedName>
        <fullName evidence="1">HAD hydrolase, family IIB</fullName>
    </submittedName>
</protein>
<dbReference type="Pfam" id="PF08282">
    <property type="entry name" value="Hydrolase_3"/>
    <property type="match status" value="1"/>
</dbReference>
<dbReference type="KEGG" id="pbo:PACID_17020"/>
<keyword evidence="1" id="KW-0378">Hydrolase</keyword>
<dbReference type="InterPro" id="IPR006379">
    <property type="entry name" value="HAD-SF_hydro_IIB"/>
</dbReference>
<dbReference type="AlphaFoldDB" id="K7RNE8"/>
<evidence type="ECO:0000313" key="1">
    <source>
        <dbReference type="EMBL" id="AFV89509.1"/>
    </source>
</evidence>
<evidence type="ECO:0000313" key="2">
    <source>
        <dbReference type="Proteomes" id="UP000000214"/>
    </source>
</evidence>